<dbReference type="Proteomes" id="UP001055439">
    <property type="component" value="Chromosome 6"/>
</dbReference>
<organism evidence="9 10">
    <name type="scientific">Musa troglodytarum</name>
    <name type="common">fe'i banana</name>
    <dbReference type="NCBI Taxonomy" id="320322"/>
    <lineage>
        <taxon>Eukaryota</taxon>
        <taxon>Viridiplantae</taxon>
        <taxon>Streptophyta</taxon>
        <taxon>Embryophyta</taxon>
        <taxon>Tracheophyta</taxon>
        <taxon>Spermatophyta</taxon>
        <taxon>Magnoliopsida</taxon>
        <taxon>Liliopsida</taxon>
        <taxon>Zingiberales</taxon>
        <taxon>Musaceae</taxon>
        <taxon>Musa</taxon>
    </lineage>
</organism>
<dbReference type="GO" id="GO:0005829">
    <property type="term" value="C:cytosol"/>
    <property type="evidence" value="ECO:0007669"/>
    <property type="project" value="TreeGrafter"/>
</dbReference>
<keyword evidence="8" id="KW-0539">Nucleus</keyword>
<dbReference type="EMBL" id="CP097508">
    <property type="protein sequence ID" value="URE09275.1"/>
    <property type="molecule type" value="Genomic_DNA"/>
</dbReference>
<dbReference type="GO" id="GO:0005634">
    <property type="term" value="C:nucleus"/>
    <property type="evidence" value="ECO:0007669"/>
    <property type="project" value="UniProtKB-SubCell"/>
</dbReference>
<accession>A0A9E7KAX7</accession>
<reference evidence="9" key="1">
    <citation type="submission" date="2022-05" db="EMBL/GenBank/DDBJ databases">
        <title>The Musa troglodytarum L. genome provides insights into the mechanism of non-climacteric behaviour and enrichment of carotenoids.</title>
        <authorList>
            <person name="Wang J."/>
        </authorList>
    </citation>
    <scope>NUCLEOTIDE SEQUENCE</scope>
    <source>
        <tissue evidence="9">Leaf</tissue>
    </source>
</reference>
<evidence type="ECO:0000256" key="8">
    <source>
        <dbReference type="ARBA" id="ARBA00023242"/>
    </source>
</evidence>
<evidence type="ECO:0000313" key="9">
    <source>
        <dbReference type="EMBL" id="URE09275.1"/>
    </source>
</evidence>
<keyword evidence="6" id="KW-0963">Cytoplasm</keyword>
<sequence length="242" mass="27522">MAELIARSLGDGCLEGEHAPSRFPCLRPLRHQPRRFGGRCVESKPSSYFDLLRRKGVDASVVDKSVRILDCYSDPLGWKDCVPPLETARNSSIKENNTFVRDGLVGKARIDLQSRLTWYVQNVVFAVAHLVTIRLQACLITFVPMVNMMHQANTYKCILVSNFCIFWLIHSDLHEPRFMRVSTMVASVQPIMQCTNRQTSPSNLLWLEKSSHKEKFHVRLKCHNGRAKLLVSSLLCFGICSC</sequence>
<gene>
    <name evidence="9" type="ORF">MUK42_05792</name>
</gene>
<evidence type="ECO:0000256" key="5">
    <source>
        <dbReference type="ARBA" id="ARBA00020264"/>
    </source>
</evidence>
<proteinExistence type="inferred from homology"/>
<name>A0A9E7KAX7_9LILI</name>
<evidence type="ECO:0000313" key="10">
    <source>
        <dbReference type="Proteomes" id="UP001055439"/>
    </source>
</evidence>
<comment type="subcellular location">
    <subcellularLocation>
        <location evidence="2">Cytoplasm</location>
    </subcellularLocation>
    <subcellularLocation>
        <location evidence="1">Nucleus</location>
    </subcellularLocation>
</comment>
<comment type="pathway">
    <text evidence="3">tRNA modification; 5-methoxycarbonylmethyl-2-thiouridine-tRNA biosynthesis.</text>
</comment>
<keyword evidence="7" id="KW-0819">tRNA processing</keyword>
<evidence type="ECO:0000256" key="6">
    <source>
        <dbReference type="ARBA" id="ARBA00022490"/>
    </source>
</evidence>
<evidence type="ECO:0000256" key="2">
    <source>
        <dbReference type="ARBA" id="ARBA00004496"/>
    </source>
</evidence>
<dbReference type="GO" id="GO:0000049">
    <property type="term" value="F:tRNA binding"/>
    <property type="evidence" value="ECO:0007669"/>
    <property type="project" value="TreeGrafter"/>
</dbReference>
<evidence type="ECO:0000256" key="1">
    <source>
        <dbReference type="ARBA" id="ARBA00004123"/>
    </source>
</evidence>
<protein>
    <recommendedName>
        <fullName evidence="5">Elongator complex protein 5</fullName>
    </recommendedName>
</protein>
<dbReference type="OrthoDB" id="166907at2759"/>
<evidence type="ECO:0000256" key="3">
    <source>
        <dbReference type="ARBA" id="ARBA00005043"/>
    </source>
</evidence>
<evidence type="ECO:0000256" key="7">
    <source>
        <dbReference type="ARBA" id="ARBA00022694"/>
    </source>
</evidence>
<dbReference type="AlphaFoldDB" id="A0A9E7KAX7"/>
<dbReference type="GO" id="GO:0002098">
    <property type="term" value="P:tRNA wobble uridine modification"/>
    <property type="evidence" value="ECO:0007669"/>
    <property type="project" value="InterPro"/>
</dbReference>
<keyword evidence="10" id="KW-1185">Reference proteome</keyword>
<dbReference type="PANTHER" id="PTHR15641:SF1">
    <property type="entry name" value="ELONGATOR COMPLEX PROTEIN 5"/>
    <property type="match status" value="1"/>
</dbReference>
<comment type="similarity">
    <text evidence="4">Belongs to the ELP5 family.</text>
</comment>
<dbReference type="GO" id="GO:0033588">
    <property type="term" value="C:elongator holoenzyme complex"/>
    <property type="evidence" value="ECO:0007669"/>
    <property type="project" value="InterPro"/>
</dbReference>
<evidence type="ECO:0000256" key="4">
    <source>
        <dbReference type="ARBA" id="ARBA00009567"/>
    </source>
</evidence>
<dbReference type="InterPro" id="IPR019519">
    <property type="entry name" value="Elp5"/>
</dbReference>
<dbReference type="PANTHER" id="PTHR15641">
    <property type="entry name" value="ELONGATOR COMPLEX PROTEIN 5"/>
    <property type="match status" value="1"/>
</dbReference>